<feature type="compositionally biased region" description="Basic residues" evidence="1">
    <location>
        <begin position="31"/>
        <end position="46"/>
    </location>
</feature>
<dbReference type="EMBL" id="KB445817">
    <property type="protein sequence ID" value="EMD31546.1"/>
    <property type="molecule type" value="Genomic_DNA"/>
</dbReference>
<evidence type="ECO:0000256" key="1">
    <source>
        <dbReference type="SAM" id="MobiDB-lite"/>
    </source>
</evidence>
<accession>M2QYE1</accession>
<evidence type="ECO:0000313" key="2">
    <source>
        <dbReference type="EMBL" id="EMD31546.1"/>
    </source>
</evidence>
<gene>
    <name evidence="2" type="ORF">CERSUDRAFT_100219</name>
</gene>
<dbReference type="HOGENOM" id="CLU_860521_0_0_1"/>
<feature type="region of interest" description="Disordered" evidence="1">
    <location>
        <begin position="1"/>
        <end position="97"/>
    </location>
</feature>
<reference evidence="2 3" key="1">
    <citation type="journal article" date="2012" name="Proc. Natl. Acad. Sci. U.S.A.">
        <title>Comparative genomics of Ceriporiopsis subvermispora and Phanerochaete chrysosporium provide insight into selective ligninolysis.</title>
        <authorList>
            <person name="Fernandez-Fueyo E."/>
            <person name="Ruiz-Duenas F.J."/>
            <person name="Ferreira P."/>
            <person name="Floudas D."/>
            <person name="Hibbett D.S."/>
            <person name="Canessa P."/>
            <person name="Larrondo L.F."/>
            <person name="James T.Y."/>
            <person name="Seelenfreund D."/>
            <person name="Lobos S."/>
            <person name="Polanco R."/>
            <person name="Tello M."/>
            <person name="Honda Y."/>
            <person name="Watanabe T."/>
            <person name="Watanabe T."/>
            <person name="Ryu J.S."/>
            <person name="Kubicek C.P."/>
            <person name="Schmoll M."/>
            <person name="Gaskell J."/>
            <person name="Hammel K.E."/>
            <person name="St John F.J."/>
            <person name="Vanden Wymelenberg A."/>
            <person name="Sabat G."/>
            <person name="Splinter BonDurant S."/>
            <person name="Syed K."/>
            <person name="Yadav J.S."/>
            <person name="Doddapaneni H."/>
            <person name="Subramanian V."/>
            <person name="Lavin J.L."/>
            <person name="Oguiza J.A."/>
            <person name="Perez G."/>
            <person name="Pisabarro A.G."/>
            <person name="Ramirez L."/>
            <person name="Santoyo F."/>
            <person name="Master E."/>
            <person name="Coutinho P.M."/>
            <person name="Henrissat B."/>
            <person name="Lombard V."/>
            <person name="Magnuson J.K."/>
            <person name="Kuees U."/>
            <person name="Hori C."/>
            <person name="Igarashi K."/>
            <person name="Samejima M."/>
            <person name="Held B.W."/>
            <person name="Barry K.W."/>
            <person name="LaButti K.M."/>
            <person name="Lapidus A."/>
            <person name="Lindquist E.A."/>
            <person name="Lucas S.M."/>
            <person name="Riley R."/>
            <person name="Salamov A.A."/>
            <person name="Hoffmeister D."/>
            <person name="Schwenk D."/>
            <person name="Hadar Y."/>
            <person name="Yarden O."/>
            <person name="de Vries R.P."/>
            <person name="Wiebenga A."/>
            <person name="Stenlid J."/>
            <person name="Eastwood D."/>
            <person name="Grigoriev I.V."/>
            <person name="Berka R.M."/>
            <person name="Blanchette R.A."/>
            <person name="Kersten P."/>
            <person name="Martinez A.T."/>
            <person name="Vicuna R."/>
            <person name="Cullen D."/>
        </authorList>
    </citation>
    <scope>NUCLEOTIDE SEQUENCE [LARGE SCALE GENOMIC DNA]</scope>
    <source>
        <strain evidence="2 3">B</strain>
    </source>
</reference>
<dbReference type="Proteomes" id="UP000016930">
    <property type="component" value="Unassembled WGS sequence"/>
</dbReference>
<keyword evidence="3" id="KW-1185">Reference proteome</keyword>
<feature type="compositionally biased region" description="Low complexity" evidence="1">
    <location>
        <begin position="233"/>
        <end position="247"/>
    </location>
</feature>
<feature type="region of interest" description="Disordered" evidence="1">
    <location>
        <begin position="221"/>
        <end position="323"/>
    </location>
</feature>
<protein>
    <submittedName>
        <fullName evidence="2">Uncharacterized protein</fullName>
    </submittedName>
</protein>
<evidence type="ECO:0000313" key="3">
    <source>
        <dbReference type="Proteomes" id="UP000016930"/>
    </source>
</evidence>
<dbReference type="AlphaFoldDB" id="M2QYE1"/>
<feature type="compositionally biased region" description="Basic and acidic residues" evidence="1">
    <location>
        <begin position="306"/>
        <end position="316"/>
    </location>
</feature>
<organism evidence="2 3">
    <name type="scientific">Ceriporiopsis subvermispora (strain B)</name>
    <name type="common">White-rot fungus</name>
    <name type="synonym">Gelatoporia subvermispora</name>
    <dbReference type="NCBI Taxonomy" id="914234"/>
    <lineage>
        <taxon>Eukaryota</taxon>
        <taxon>Fungi</taxon>
        <taxon>Dikarya</taxon>
        <taxon>Basidiomycota</taxon>
        <taxon>Agaricomycotina</taxon>
        <taxon>Agaricomycetes</taxon>
        <taxon>Polyporales</taxon>
        <taxon>Gelatoporiaceae</taxon>
        <taxon>Gelatoporia</taxon>
    </lineage>
</organism>
<name>M2QYE1_CERS8</name>
<proteinExistence type="predicted"/>
<sequence>MDEDRSAGRHTRRYARATRTPGPLASQRALCLHRRRSQQHKERRKKGGECGARRLGVARVIAGPAGPASKEVRQQARRAARRAPASPGESDSRGERAACAWHRRAPPGWCPFPSLSVRALVLRAGARSCPRPSSHRAPGARERVWNPAGGAHRAFASVRTLRGALRWGLVPLPLHRALAGRAACEQHTRTRHPLVPPRLHAYMRAWPSACAARRPRIGSRATPALRPAPSVWQQQQQHHQPPQSQSSTPGLHAGSQRATCAHPRPTSERGRGPAAPRVLARRTSSYAVGPLAAMASDRLGAGAGPDDGHLSARNDVENSPTEA</sequence>